<organism evidence="2 3">
    <name type="scientific">Cryptotermes secundus</name>
    <dbReference type="NCBI Taxonomy" id="105785"/>
    <lineage>
        <taxon>Eukaryota</taxon>
        <taxon>Metazoa</taxon>
        <taxon>Ecdysozoa</taxon>
        <taxon>Arthropoda</taxon>
        <taxon>Hexapoda</taxon>
        <taxon>Insecta</taxon>
        <taxon>Pterygota</taxon>
        <taxon>Neoptera</taxon>
        <taxon>Polyneoptera</taxon>
        <taxon>Dictyoptera</taxon>
        <taxon>Blattodea</taxon>
        <taxon>Blattoidea</taxon>
        <taxon>Termitoidae</taxon>
        <taxon>Kalotermitidae</taxon>
        <taxon>Cryptotermitinae</taxon>
        <taxon>Cryptotermes</taxon>
    </lineage>
</organism>
<keyword evidence="3" id="KW-1185">Reference proteome</keyword>
<accession>A0A2J7Q3T2</accession>
<dbReference type="AlphaFoldDB" id="A0A2J7Q3T2"/>
<dbReference type="PANTHER" id="PTHR46060:SF1">
    <property type="entry name" value="MARINER MOS1 TRANSPOSASE-LIKE PROTEIN"/>
    <property type="match status" value="1"/>
</dbReference>
<evidence type="ECO:0000313" key="3">
    <source>
        <dbReference type="Proteomes" id="UP000235965"/>
    </source>
</evidence>
<reference evidence="2 3" key="1">
    <citation type="submission" date="2017-12" db="EMBL/GenBank/DDBJ databases">
        <title>Hemimetabolous genomes reveal molecular basis of termite eusociality.</title>
        <authorList>
            <person name="Harrison M.C."/>
            <person name="Jongepier E."/>
            <person name="Robertson H.M."/>
            <person name="Arning N."/>
            <person name="Bitard-Feildel T."/>
            <person name="Chao H."/>
            <person name="Childers C.P."/>
            <person name="Dinh H."/>
            <person name="Doddapaneni H."/>
            <person name="Dugan S."/>
            <person name="Gowin J."/>
            <person name="Greiner C."/>
            <person name="Han Y."/>
            <person name="Hu H."/>
            <person name="Hughes D.S.T."/>
            <person name="Huylmans A.-K."/>
            <person name="Kemena C."/>
            <person name="Kremer L.P.M."/>
            <person name="Lee S.L."/>
            <person name="Lopez-Ezquerra A."/>
            <person name="Mallet L."/>
            <person name="Monroy-Kuhn J.M."/>
            <person name="Moser A."/>
            <person name="Murali S.C."/>
            <person name="Muzny D.M."/>
            <person name="Otani S."/>
            <person name="Piulachs M.-D."/>
            <person name="Poelchau M."/>
            <person name="Qu J."/>
            <person name="Schaub F."/>
            <person name="Wada-Katsumata A."/>
            <person name="Worley K.C."/>
            <person name="Xie Q."/>
            <person name="Ylla G."/>
            <person name="Poulsen M."/>
            <person name="Gibbs R.A."/>
            <person name="Schal C."/>
            <person name="Richards S."/>
            <person name="Belles X."/>
            <person name="Korb J."/>
            <person name="Bornberg-Bauer E."/>
        </authorList>
    </citation>
    <scope>NUCLEOTIDE SEQUENCE [LARGE SCALE GENOMIC DNA]</scope>
    <source>
        <tissue evidence="2">Whole body</tissue>
    </source>
</reference>
<dbReference type="OrthoDB" id="8195351at2759"/>
<comment type="caution">
    <text evidence="2">The sequence shown here is derived from an EMBL/GenBank/DDBJ whole genome shotgun (WGS) entry which is preliminary data.</text>
</comment>
<dbReference type="InterPro" id="IPR036397">
    <property type="entry name" value="RNaseH_sf"/>
</dbReference>
<dbReference type="Pfam" id="PF17906">
    <property type="entry name" value="HTH_48"/>
    <property type="match status" value="1"/>
</dbReference>
<dbReference type="Gene3D" id="1.10.10.1450">
    <property type="match status" value="1"/>
</dbReference>
<protein>
    <recommendedName>
        <fullName evidence="1">Mos1 transposase HTH domain-containing protein</fullName>
    </recommendedName>
</protein>
<dbReference type="Gene3D" id="3.30.420.10">
    <property type="entry name" value="Ribonuclease H-like superfamily/Ribonuclease H"/>
    <property type="match status" value="1"/>
</dbReference>
<dbReference type="InParanoid" id="A0A2J7Q3T2"/>
<dbReference type="Pfam" id="PF01359">
    <property type="entry name" value="Transposase_1"/>
    <property type="match status" value="1"/>
</dbReference>
<dbReference type="InterPro" id="IPR041426">
    <property type="entry name" value="Mos1_HTH"/>
</dbReference>
<feature type="domain" description="Mos1 transposase HTH" evidence="1">
    <location>
        <begin position="7"/>
        <end position="50"/>
    </location>
</feature>
<dbReference type="STRING" id="105785.A0A2J7Q3T2"/>
<proteinExistence type="predicted"/>
<dbReference type="EMBL" id="NEVH01018428">
    <property type="protein sequence ID" value="PNF23244.1"/>
    <property type="molecule type" value="Genomic_DNA"/>
</dbReference>
<dbReference type="InterPro" id="IPR001888">
    <property type="entry name" value="Transposase_1"/>
</dbReference>
<name>A0A2J7Q3T2_9NEOP</name>
<evidence type="ECO:0000313" key="2">
    <source>
        <dbReference type="EMBL" id="PNF23244.1"/>
    </source>
</evidence>
<evidence type="ECO:0000259" key="1">
    <source>
        <dbReference type="Pfam" id="PF17906"/>
    </source>
</evidence>
<sequence length="234" mass="27066">MLQFEQRANIKFMCKLGKSASETLSALQQVYGDTALKKSAVYDWFSRFKNWQETLEDDQRSGRPSTSRTEEMIGKVRQLIRCDRRMTIAELEQEVGISHGSIHAILYHDLKMRLVSAKFVPRQLTMDQMECRMMVADDLFDKSTQDPTFLKKIVTGDESLVFAYDLETKMQSSEWHTASSPQPKKSRLVRSKDKVMLTAFFDICGLVHHEFLSPGQTFTGNFYMQVLQRLRDAV</sequence>
<dbReference type="PANTHER" id="PTHR46060">
    <property type="entry name" value="MARINER MOS1 TRANSPOSASE-LIKE PROTEIN"/>
    <property type="match status" value="1"/>
</dbReference>
<gene>
    <name evidence="2" type="ORF">B7P43_G17467</name>
</gene>
<dbReference type="GO" id="GO:0003676">
    <property type="term" value="F:nucleic acid binding"/>
    <property type="evidence" value="ECO:0007669"/>
    <property type="project" value="InterPro"/>
</dbReference>
<dbReference type="InterPro" id="IPR052709">
    <property type="entry name" value="Transposase-MT_Hybrid"/>
</dbReference>
<dbReference type="Proteomes" id="UP000235965">
    <property type="component" value="Unassembled WGS sequence"/>
</dbReference>